<feature type="chain" id="PRO_5040434045" evidence="1">
    <location>
        <begin position="18"/>
        <end position="176"/>
    </location>
</feature>
<proteinExistence type="predicted"/>
<dbReference type="InterPro" id="IPR011024">
    <property type="entry name" value="G_crystallin-like"/>
</dbReference>
<protein>
    <submittedName>
        <fullName evidence="2">Beta/gamma crystallin-related protein</fullName>
    </submittedName>
</protein>
<dbReference type="RefSeq" id="WP_260249192.1">
    <property type="nucleotide sequence ID" value="NZ_JALMEJ010000003.1"/>
</dbReference>
<dbReference type="AlphaFoldDB" id="A0A9Q4GSN6"/>
<organism evidence="2 3">
    <name type="scientific">Morganella morganii</name>
    <name type="common">Proteus morganii</name>
    <dbReference type="NCBI Taxonomy" id="582"/>
    <lineage>
        <taxon>Bacteria</taxon>
        <taxon>Pseudomonadati</taxon>
        <taxon>Pseudomonadota</taxon>
        <taxon>Gammaproteobacteria</taxon>
        <taxon>Enterobacterales</taxon>
        <taxon>Morganellaceae</taxon>
        <taxon>Morganella</taxon>
    </lineage>
</organism>
<comment type="caution">
    <text evidence="2">The sequence shown here is derived from an EMBL/GenBank/DDBJ whole genome shotgun (WGS) entry which is preliminary data.</text>
</comment>
<dbReference type="Gene3D" id="2.60.20.10">
    <property type="entry name" value="Crystallins"/>
    <property type="match status" value="1"/>
</dbReference>
<dbReference type="Proteomes" id="UP001076655">
    <property type="component" value="Unassembled WGS sequence"/>
</dbReference>
<dbReference type="SUPFAM" id="SSF49695">
    <property type="entry name" value="gamma-Crystallin-like"/>
    <property type="match status" value="1"/>
</dbReference>
<reference evidence="2" key="1">
    <citation type="submission" date="2022-08" db="EMBL/GenBank/DDBJ databases">
        <authorList>
            <person name="Dale J.L."/>
        </authorList>
    </citation>
    <scope>NUCLEOTIDE SEQUENCE</scope>
    <source>
        <strain evidence="2">2022EL-00758</strain>
    </source>
</reference>
<gene>
    <name evidence="2" type="ORF">N0392_04990</name>
</gene>
<evidence type="ECO:0000313" key="2">
    <source>
        <dbReference type="EMBL" id="MCY0789045.1"/>
    </source>
</evidence>
<sequence length="176" mass="20028">MKKLTLLLILFSAVVSARSGGHGGYRYEPETIFICRLSPFSDMYIEAGVTEALARKSVSHRCQLVQGDDSIFCRETEAKCSASKLITREKELRKTVIIYAENWQRGNYLEISEDIPDLYHSDFDGTLSSVIIPSGWQVRFYEGKNFTGEYHTETSGKKNVLNYGKKINSVKIITRR</sequence>
<dbReference type="EMBL" id="JAPNMI010000002">
    <property type="protein sequence ID" value="MCY0789045.1"/>
    <property type="molecule type" value="Genomic_DNA"/>
</dbReference>
<feature type="signal peptide" evidence="1">
    <location>
        <begin position="1"/>
        <end position="17"/>
    </location>
</feature>
<evidence type="ECO:0000313" key="3">
    <source>
        <dbReference type="Proteomes" id="UP001076655"/>
    </source>
</evidence>
<accession>A0A9Q4GSN6</accession>
<evidence type="ECO:0000256" key="1">
    <source>
        <dbReference type="SAM" id="SignalP"/>
    </source>
</evidence>
<name>A0A9Q4GSN6_MORMO</name>
<keyword evidence="1" id="KW-0732">Signal</keyword>